<evidence type="ECO:0000313" key="3">
    <source>
        <dbReference type="Proteomes" id="UP000254098"/>
    </source>
</evidence>
<dbReference type="InterPro" id="IPR003848">
    <property type="entry name" value="DUF218"/>
</dbReference>
<evidence type="ECO:0000313" key="2">
    <source>
        <dbReference type="EMBL" id="SUO79004.1"/>
    </source>
</evidence>
<comment type="caution">
    <text evidence="2">The sequence shown here is derived from an EMBL/GenBank/DDBJ whole genome shotgun (WGS) entry which is preliminary data.</text>
</comment>
<dbReference type="Proteomes" id="UP000254098">
    <property type="component" value="Unassembled WGS sequence"/>
</dbReference>
<dbReference type="Gene3D" id="3.40.50.620">
    <property type="entry name" value="HUPs"/>
    <property type="match status" value="1"/>
</dbReference>
<feature type="domain" description="DUF218" evidence="1">
    <location>
        <begin position="36"/>
        <end position="156"/>
    </location>
</feature>
<proteinExistence type="predicted"/>
<dbReference type="InterPro" id="IPR014729">
    <property type="entry name" value="Rossmann-like_a/b/a_fold"/>
</dbReference>
<gene>
    <name evidence="2" type="primary">ydcF</name>
    <name evidence="2" type="ORF">NCTC1080_01945</name>
</gene>
<dbReference type="InterPro" id="IPR051599">
    <property type="entry name" value="Cell_Envelope_Assoc"/>
</dbReference>
<keyword evidence="3" id="KW-1185">Reference proteome</keyword>
<dbReference type="Pfam" id="PF02698">
    <property type="entry name" value="DUF218"/>
    <property type="match status" value="1"/>
</dbReference>
<name>A0ABD7NHC4_9STRE</name>
<evidence type="ECO:0000259" key="1">
    <source>
        <dbReference type="Pfam" id="PF02698"/>
    </source>
</evidence>
<dbReference type="AlphaFoldDB" id="A0ABD7NHC4"/>
<protein>
    <submittedName>
        <fullName evidence="2">GdmH</fullName>
    </submittedName>
</protein>
<dbReference type="CDD" id="cd06259">
    <property type="entry name" value="YdcF-like"/>
    <property type="match status" value="1"/>
</dbReference>
<dbReference type="EMBL" id="UHHS01000001">
    <property type="protein sequence ID" value="SUO79004.1"/>
    <property type="molecule type" value="Genomic_DNA"/>
</dbReference>
<dbReference type="PANTHER" id="PTHR30336">
    <property type="entry name" value="INNER MEMBRANE PROTEIN, PROBABLE PERMEASE"/>
    <property type="match status" value="1"/>
</dbReference>
<organism evidence="2 3">
    <name type="scientific">Streptococcus viridans</name>
    <dbReference type="NCBI Taxonomy" id="78535"/>
    <lineage>
        <taxon>Bacteria</taxon>
        <taxon>Bacillati</taxon>
        <taxon>Bacillota</taxon>
        <taxon>Bacilli</taxon>
        <taxon>Lactobacillales</taxon>
        <taxon>Streptococcaceae</taxon>
        <taxon>Streptococcus</taxon>
    </lineage>
</organism>
<dbReference type="PANTHER" id="PTHR30336:SF20">
    <property type="entry name" value="DUF218 DOMAIN-CONTAINING PROTEIN"/>
    <property type="match status" value="1"/>
</dbReference>
<accession>A0ABD7NHC4</accession>
<sequence>MQEKILQNAKVLYDFHNQNRTTISTDFMLIMGSHDLRVANHAASLFLQGKAPFLVCSGGYGKITKSLWNNTEAETYAQICIENGVPKDKILIENKSTNSGENFNFTKKLLESRNIKVSTGTIVCKNYLSRRALATAKKQWPEVEWFIETPNLSFDEYIKNESNIDRMINLLVGDIQRLMIYPNFGFQIPVTIPQEILNSYDFLVKHGYTQFLIDENNS</sequence>
<reference evidence="2 3" key="1">
    <citation type="submission" date="2018-06" db="EMBL/GenBank/DDBJ databases">
        <authorList>
            <consortium name="Pathogen Informatics"/>
            <person name="Doyle S."/>
        </authorList>
    </citation>
    <scope>NUCLEOTIDE SEQUENCE [LARGE SCALE GENOMIC DNA]</scope>
    <source>
        <strain evidence="2 3">NCTC1080</strain>
    </source>
</reference>
<dbReference type="RefSeq" id="WP_003027835.1">
    <property type="nucleotide sequence ID" value="NZ_UHHS01000001.1"/>
</dbReference>